<sequence>MKSGMTEQRPLRRSSRRAVTKVTSYKEVEHEDEDQTVDNPIDDKKSAEQQQQVLNQQKSTSNNHAKQENIYKEFECPICLDVLNNAFLIPECCHRFCEGCIHKSIASGNNECPTCRVHITTKRSLRKDAMVDSLLKIVGNLKAKIEDLEQNKEESREEGYFRYGDSHSSLMNDSEYDSQDAPSIRNKQTKKATLKSKKSCADKLNVQQESSSATSEKQTRANKRTISETSKNTQRISKKTRKQKRAVEEKIWTRSEFMKLSFEEKLDVLAKYKEVHGNCNVSREDTKHASLAWWVYRLRITRRGDKRGYKDFKLTPAKIAELDKLGFQWKLEKSFEEHFNDLKEYKARYGHCNVPLKHKDVPTLGNWCRAMKANYQLIQRGKKPLRRLNQEMIDKLDSIGFPWKVSKCRTFQEHLSDLKEFKKKYGHCNVTSKYNPALAGWCAEIRKGYKHFVSGKKAASYNLTPSMVDQLEQLGFVFKKVRSFEEYIHDLQTFKDEYGHCYVPKRYKDNQQLGRWVMAMRGAYKSIQAGKKPHHRLTKQMINRLNDMGFSWQGKRYR</sequence>
<accession>A0AAD3GYB7</accession>
<dbReference type="EMBL" id="BLLK01000019">
    <property type="protein sequence ID" value="GFH43892.1"/>
    <property type="molecule type" value="Genomic_DNA"/>
</dbReference>
<dbReference type="CDD" id="cd16531">
    <property type="entry name" value="RING-HC_RING1-like"/>
    <property type="match status" value="1"/>
</dbReference>
<evidence type="ECO:0000256" key="2">
    <source>
        <dbReference type="ARBA" id="ARBA00022771"/>
    </source>
</evidence>
<name>A0AAD3GYB7_9STRA</name>
<evidence type="ECO:0000313" key="8">
    <source>
        <dbReference type="EMBL" id="GFH43892.1"/>
    </source>
</evidence>
<dbReference type="PANTHER" id="PTHR33418">
    <property type="entry name" value="HELICASE-ASSOCIATED"/>
    <property type="match status" value="1"/>
</dbReference>
<proteinExistence type="predicted"/>
<feature type="coiled-coil region" evidence="5">
    <location>
        <begin position="131"/>
        <end position="158"/>
    </location>
</feature>
<keyword evidence="2 4" id="KW-0863">Zinc-finger</keyword>
<dbReference type="Pfam" id="PF13923">
    <property type="entry name" value="zf-C3HC4_2"/>
    <property type="match status" value="1"/>
</dbReference>
<dbReference type="InterPro" id="IPR005114">
    <property type="entry name" value="Helicase_assoc"/>
</dbReference>
<keyword evidence="9" id="KW-1185">Reference proteome</keyword>
<evidence type="ECO:0000256" key="1">
    <source>
        <dbReference type="ARBA" id="ARBA00022723"/>
    </source>
</evidence>
<evidence type="ECO:0000256" key="3">
    <source>
        <dbReference type="ARBA" id="ARBA00022833"/>
    </source>
</evidence>
<comment type="caution">
    <text evidence="8">The sequence shown here is derived from an EMBL/GenBank/DDBJ whole genome shotgun (WGS) entry which is preliminary data.</text>
</comment>
<organism evidence="8 9">
    <name type="scientific">Chaetoceros tenuissimus</name>
    <dbReference type="NCBI Taxonomy" id="426638"/>
    <lineage>
        <taxon>Eukaryota</taxon>
        <taxon>Sar</taxon>
        <taxon>Stramenopiles</taxon>
        <taxon>Ochrophyta</taxon>
        <taxon>Bacillariophyta</taxon>
        <taxon>Coscinodiscophyceae</taxon>
        <taxon>Chaetocerotophycidae</taxon>
        <taxon>Chaetocerotales</taxon>
        <taxon>Chaetocerotaceae</taxon>
        <taxon>Chaetoceros</taxon>
    </lineage>
</organism>
<dbReference type="SUPFAM" id="SSF57850">
    <property type="entry name" value="RING/U-box"/>
    <property type="match status" value="1"/>
</dbReference>
<feature type="domain" description="RING-type" evidence="7">
    <location>
        <begin position="76"/>
        <end position="116"/>
    </location>
</feature>
<dbReference type="InterPro" id="IPR013083">
    <property type="entry name" value="Znf_RING/FYVE/PHD"/>
</dbReference>
<dbReference type="GO" id="GO:0008270">
    <property type="term" value="F:zinc ion binding"/>
    <property type="evidence" value="ECO:0007669"/>
    <property type="project" value="UniProtKB-KW"/>
</dbReference>
<keyword evidence="3" id="KW-0862">Zinc</keyword>
<feature type="compositionally biased region" description="Polar residues" evidence="6">
    <location>
        <begin position="48"/>
        <end position="64"/>
    </location>
</feature>
<dbReference type="AlphaFoldDB" id="A0AAD3GYB7"/>
<dbReference type="Gene3D" id="3.30.40.10">
    <property type="entry name" value="Zinc/RING finger domain, C3HC4 (zinc finger)"/>
    <property type="match status" value="1"/>
</dbReference>
<gene>
    <name evidence="8" type="ORF">CTEN210_00365</name>
</gene>
<dbReference type="PROSITE" id="PS00518">
    <property type="entry name" value="ZF_RING_1"/>
    <property type="match status" value="1"/>
</dbReference>
<feature type="compositionally biased region" description="Polar residues" evidence="6">
    <location>
        <begin position="205"/>
        <end position="216"/>
    </location>
</feature>
<dbReference type="InterPro" id="IPR017907">
    <property type="entry name" value="Znf_RING_CS"/>
</dbReference>
<evidence type="ECO:0000256" key="4">
    <source>
        <dbReference type="PROSITE-ProRule" id="PRU00175"/>
    </source>
</evidence>
<dbReference type="Proteomes" id="UP001054902">
    <property type="component" value="Unassembled WGS sequence"/>
</dbReference>
<dbReference type="Pfam" id="PF03457">
    <property type="entry name" value="HA"/>
    <property type="match status" value="4"/>
</dbReference>
<dbReference type="PROSITE" id="PS50089">
    <property type="entry name" value="ZF_RING_2"/>
    <property type="match status" value="1"/>
</dbReference>
<feature type="compositionally biased region" description="Basic residues" evidence="6">
    <location>
        <begin position="187"/>
        <end position="198"/>
    </location>
</feature>
<feature type="region of interest" description="Disordered" evidence="6">
    <location>
        <begin position="171"/>
        <end position="242"/>
    </location>
</feature>
<evidence type="ECO:0000256" key="6">
    <source>
        <dbReference type="SAM" id="MobiDB-lite"/>
    </source>
</evidence>
<dbReference type="PANTHER" id="PTHR33418:SF1">
    <property type="entry name" value="HELICASE-ASSOCIATED DOMAIN-CONTAINING PROTEIN"/>
    <property type="match status" value="1"/>
</dbReference>
<reference evidence="8 9" key="1">
    <citation type="journal article" date="2021" name="Sci. Rep.">
        <title>The genome of the diatom Chaetoceros tenuissimus carries an ancient integrated fragment of an extant virus.</title>
        <authorList>
            <person name="Hongo Y."/>
            <person name="Kimura K."/>
            <person name="Takaki Y."/>
            <person name="Yoshida Y."/>
            <person name="Baba S."/>
            <person name="Kobayashi G."/>
            <person name="Nagasaki K."/>
            <person name="Hano T."/>
            <person name="Tomaru Y."/>
        </authorList>
    </citation>
    <scope>NUCLEOTIDE SEQUENCE [LARGE SCALE GENOMIC DNA]</scope>
    <source>
        <strain evidence="8 9">NIES-3715</strain>
    </source>
</reference>
<dbReference type="InterPro" id="IPR001841">
    <property type="entry name" value="Znf_RING"/>
</dbReference>
<evidence type="ECO:0000256" key="5">
    <source>
        <dbReference type="SAM" id="Coils"/>
    </source>
</evidence>
<dbReference type="Gene3D" id="6.10.140.530">
    <property type="match status" value="4"/>
</dbReference>
<feature type="region of interest" description="Disordered" evidence="6">
    <location>
        <begin position="1"/>
        <end position="64"/>
    </location>
</feature>
<keyword evidence="1" id="KW-0479">Metal-binding</keyword>
<dbReference type="SMART" id="SM00184">
    <property type="entry name" value="RING"/>
    <property type="match status" value="1"/>
</dbReference>
<keyword evidence="5" id="KW-0175">Coiled coil</keyword>
<protein>
    <recommendedName>
        <fullName evidence="7">RING-type domain-containing protein</fullName>
    </recommendedName>
</protein>
<evidence type="ECO:0000259" key="7">
    <source>
        <dbReference type="PROSITE" id="PS50089"/>
    </source>
</evidence>
<evidence type="ECO:0000313" key="9">
    <source>
        <dbReference type="Proteomes" id="UP001054902"/>
    </source>
</evidence>